<dbReference type="SUPFAM" id="SSF54637">
    <property type="entry name" value="Thioesterase/thiol ester dehydrase-isomerase"/>
    <property type="match status" value="1"/>
</dbReference>
<name>A0A4U0HA33_9SPHI</name>
<dbReference type="RefSeq" id="WP_136819124.1">
    <property type="nucleotide sequence ID" value="NZ_SUKA01000001.1"/>
</dbReference>
<evidence type="ECO:0000313" key="2">
    <source>
        <dbReference type="Proteomes" id="UP000309872"/>
    </source>
</evidence>
<comment type="caution">
    <text evidence="1">The sequence shown here is derived from an EMBL/GenBank/DDBJ whole genome shotgun (WGS) entry which is preliminary data.</text>
</comment>
<reference evidence="1 2" key="1">
    <citation type="submission" date="2019-04" db="EMBL/GenBank/DDBJ databases">
        <title>Sphingobacterium olei sp. nov., isolated from oil-contaminated soil.</title>
        <authorList>
            <person name="Liu B."/>
        </authorList>
    </citation>
    <scope>NUCLEOTIDE SEQUENCE [LARGE SCALE GENOMIC DNA]</scope>
    <source>
        <strain evidence="1 2">Y3L14</strain>
    </source>
</reference>
<keyword evidence="2" id="KW-1185">Reference proteome</keyword>
<proteinExistence type="predicted"/>
<dbReference type="InterPro" id="IPR029069">
    <property type="entry name" value="HotDog_dom_sf"/>
</dbReference>
<dbReference type="Gene3D" id="3.10.129.10">
    <property type="entry name" value="Hotdog Thioesterase"/>
    <property type="match status" value="1"/>
</dbReference>
<dbReference type="InterPro" id="IPR016776">
    <property type="entry name" value="ApeP-like_dehydratase"/>
</dbReference>
<gene>
    <name evidence="1" type="ORF">FAZ19_03080</name>
</gene>
<dbReference type="EMBL" id="SUKA01000001">
    <property type="protein sequence ID" value="TJY68254.1"/>
    <property type="molecule type" value="Genomic_DNA"/>
</dbReference>
<evidence type="ECO:0000313" key="1">
    <source>
        <dbReference type="EMBL" id="TJY68254.1"/>
    </source>
</evidence>
<organism evidence="1 2">
    <name type="scientific">Sphingobacterium alkalisoli</name>
    <dbReference type="NCBI Taxonomy" id="1874115"/>
    <lineage>
        <taxon>Bacteria</taxon>
        <taxon>Pseudomonadati</taxon>
        <taxon>Bacteroidota</taxon>
        <taxon>Sphingobacteriia</taxon>
        <taxon>Sphingobacteriales</taxon>
        <taxon>Sphingobacteriaceae</taxon>
        <taxon>Sphingobacterium</taxon>
    </lineage>
</organism>
<dbReference type="Pfam" id="PF22817">
    <property type="entry name" value="ApeP-like"/>
    <property type="match status" value="1"/>
</dbReference>
<sequence length="147" mass="16594">MIEIQAFLPHRRPMLMVDHIVEISADHVICHFLIQRDNVLLRDGFFQEIGLVENMAQVCSSIVGQTYYEDDYNAAVDERAIGFISGIKSLRILVLPQVGDLLVTDATLTSKFDGNDYSICTMQVSSRIGERICAEADINLFLKKENK</sequence>
<accession>A0A4U0HA33</accession>
<dbReference type="Proteomes" id="UP000309872">
    <property type="component" value="Unassembled WGS sequence"/>
</dbReference>
<protein>
    <submittedName>
        <fullName evidence="1">ABC transporter permease</fullName>
    </submittedName>
</protein>
<dbReference type="OrthoDB" id="2922403at2"/>
<dbReference type="AlphaFoldDB" id="A0A4U0HA33"/>